<feature type="compositionally biased region" description="Polar residues" evidence="1">
    <location>
        <begin position="271"/>
        <end position="284"/>
    </location>
</feature>
<feature type="region of interest" description="Disordered" evidence="1">
    <location>
        <begin position="1187"/>
        <end position="1238"/>
    </location>
</feature>
<feature type="compositionally biased region" description="Basic and acidic residues" evidence="1">
    <location>
        <begin position="349"/>
        <end position="367"/>
    </location>
</feature>
<feature type="compositionally biased region" description="Polar residues" evidence="1">
    <location>
        <begin position="864"/>
        <end position="879"/>
    </location>
</feature>
<feature type="region of interest" description="Disordered" evidence="1">
    <location>
        <begin position="583"/>
        <end position="649"/>
    </location>
</feature>
<evidence type="ECO:0000313" key="4">
    <source>
        <dbReference type="Proteomes" id="UP000006514"/>
    </source>
</evidence>
<feature type="compositionally biased region" description="Acidic residues" evidence="1">
    <location>
        <begin position="295"/>
        <end position="305"/>
    </location>
</feature>
<dbReference type="Pfam" id="PF03732">
    <property type="entry name" value="Retrotrans_gag"/>
    <property type="match status" value="1"/>
</dbReference>
<dbReference type="InterPro" id="IPR005162">
    <property type="entry name" value="Retrotrans_gag_dom"/>
</dbReference>
<feature type="compositionally biased region" description="Acidic residues" evidence="1">
    <location>
        <begin position="1187"/>
        <end position="1200"/>
    </location>
</feature>
<dbReference type="OMA" id="GMIMRER"/>
<keyword evidence="4" id="KW-1185">Reference proteome</keyword>
<feature type="compositionally biased region" description="Basic and acidic residues" evidence="1">
    <location>
        <begin position="489"/>
        <end position="498"/>
    </location>
</feature>
<dbReference type="KEGG" id="adl:AURDEDRAFT_177111"/>
<organism evidence="3 4">
    <name type="scientific">Auricularia subglabra (strain TFB-10046 / SS5)</name>
    <name type="common">White-rot fungus</name>
    <name type="synonym">Auricularia delicata (strain TFB10046)</name>
    <dbReference type="NCBI Taxonomy" id="717982"/>
    <lineage>
        <taxon>Eukaryota</taxon>
        <taxon>Fungi</taxon>
        <taxon>Dikarya</taxon>
        <taxon>Basidiomycota</taxon>
        <taxon>Agaricomycotina</taxon>
        <taxon>Agaricomycetes</taxon>
        <taxon>Auriculariales</taxon>
        <taxon>Auriculariaceae</taxon>
        <taxon>Auricularia</taxon>
    </lineage>
</organism>
<evidence type="ECO:0000259" key="2">
    <source>
        <dbReference type="Pfam" id="PF03732"/>
    </source>
</evidence>
<reference evidence="4" key="1">
    <citation type="journal article" date="2012" name="Science">
        <title>The Paleozoic origin of enzymatic lignin decomposition reconstructed from 31 fungal genomes.</title>
        <authorList>
            <person name="Floudas D."/>
            <person name="Binder M."/>
            <person name="Riley R."/>
            <person name="Barry K."/>
            <person name="Blanchette R.A."/>
            <person name="Henrissat B."/>
            <person name="Martinez A.T."/>
            <person name="Otillar R."/>
            <person name="Spatafora J.W."/>
            <person name="Yadav J.S."/>
            <person name="Aerts A."/>
            <person name="Benoit I."/>
            <person name="Boyd A."/>
            <person name="Carlson A."/>
            <person name="Copeland A."/>
            <person name="Coutinho P.M."/>
            <person name="de Vries R.P."/>
            <person name="Ferreira P."/>
            <person name="Findley K."/>
            <person name="Foster B."/>
            <person name="Gaskell J."/>
            <person name="Glotzer D."/>
            <person name="Gorecki P."/>
            <person name="Heitman J."/>
            <person name="Hesse C."/>
            <person name="Hori C."/>
            <person name="Igarashi K."/>
            <person name="Jurgens J.A."/>
            <person name="Kallen N."/>
            <person name="Kersten P."/>
            <person name="Kohler A."/>
            <person name="Kuees U."/>
            <person name="Kumar T.K.A."/>
            <person name="Kuo A."/>
            <person name="LaButti K."/>
            <person name="Larrondo L.F."/>
            <person name="Lindquist E."/>
            <person name="Ling A."/>
            <person name="Lombard V."/>
            <person name="Lucas S."/>
            <person name="Lundell T."/>
            <person name="Martin R."/>
            <person name="McLaughlin D.J."/>
            <person name="Morgenstern I."/>
            <person name="Morin E."/>
            <person name="Murat C."/>
            <person name="Nagy L.G."/>
            <person name="Nolan M."/>
            <person name="Ohm R.A."/>
            <person name="Patyshakuliyeva A."/>
            <person name="Rokas A."/>
            <person name="Ruiz-Duenas F.J."/>
            <person name="Sabat G."/>
            <person name="Salamov A."/>
            <person name="Samejima M."/>
            <person name="Schmutz J."/>
            <person name="Slot J.C."/>
            <person name="St John F."/>
            <person name="Stenlid J."/>
            <person name="Sun H."/>
            <person name="Sun S."/>
            <person name="Syed K."/>
            <person name="Tsang A."/>
            <person name="Wiebenga A."/>
            <person name="Young D."/>
            <person name="Pisabarro A."/>
            <person name="Eastwood D.C."/>
            <person name="Martin F."/>
            <person name="Cullen D."/>
            <person name="Grigoriev I.V."/>
            <person name="Hibbett D.S."/>
        </authorList>
    </citation>
    <scope>NUCLEOTIDE SEQUENCE [LARGE SCALE GENOMIC DNA]</scope>
    <source>
        <strain evidence="4">TFB10046</strain>
    </source>
</reference>
<feature type="compositionally biased region" description="Basic residues" evidence="1">
    <location>
        <begin position="849"/>
        <end position="861"/>
    </location>
</feature>
<sequence>MSMPGPDHSQHMTIGQLDEEVRQAGNASFRASMRLPVSQMPPACRLRHVPHLIPLPPPPPPLPATKSPYPQMAHRPQREYLVLPRRSPVRHCGYHTFQQVLQHLYLPEGALGLDLGTTRLASPRGRATPGTAASPTRSADPRTEDVAPHGESTSTHRAAMEGARAGELAPEASATRDAQPPRQDSAPQPVLGLPPVRRIRYAQYGPSTPASEAGNWSILGSLRQALAAGVQSIVTPRTQRAQQLAEGELGAILSSPSPQPASSRGRRESVASVTSETFAPTAHSSRLRHSVTFDVPDESGAEDSVYDTPTPTVRGGDFEPEESDASRTILAIRSPPPEYSAEEYETDSSEDRVSEVPDVPEENRDSVSFFDELKKGWYTGWGRPIDSNKRGPRRTNNNAQVMAVTATMTDSVRTRRAVEEAREAKRPAEDKGKGRDPRERPNEPRTPARPAPDEIPAPDTERRRAARAAREQPAREQPETPTPAPSRSRVAETPREEGNTTAETIRQGVRQGRRAPEPATSRGEITRLDLAAGQPTTTYVRAPKGTNAPAQPPAGILRNMLPSTQTLKTPFLAHGEGSRILSASLTSRGGGGGGGGNGDGGAGNGGDPDDDDEDPDANAGDPDGAPDDDDDDEEDEDEEERQRRMIRNLKLPMPSYDGSEDLSKYEAFVYEWDDWLDARQLSERRAVRLMGRALTGDAKEWFMEHVALGTYPWTTPELYQEMYEVFFSDDFREELRNKLMKSKQRGRRVKDFAKDLEKLAIRYPDVDEYAIRRIFWDGADDYIRLFWADKGRSLEFDDINTLMIYAIRAEKRERLKKKLTKQSGGNSRSEETGGSSGRATTSSQPSRGNRWRPRGGGRRGGRTFAQTRTKTTETVKSSAATTNYRQAGSILAMAAFMPSSSAFFNLNINDDFTTMPDERLSWEIHVALLDYFPEETATRSGLQDYVDRFAVAYPGRSQGLEVLPGEFKIVDDVRNCLYTVRRTDFTPAGIDIAPILQKFLGLNQQQLDERVQLCTQSMPWFESAVPIRVALSYIRGHWVPADCYLHAWELGHPRSQRFVIQTDAVDLWVRDLATNITYEVTAAKLAPGIRVCDLLRMPELLHKPGAFYERHDASREWEYGEDWSAYRAPSHATELALTAHRYWVWTHEFLNSRPNSRRENTADPLADIDQALLRLGIDDLDALLESAEEEEPGEDLETEEVSSRAGAERAPGATPNSLPDSLPDLESVSNSSDDAGNVENVVPETIDEGYASEEDSEGDVLSVAWEEYTIGINGPGWYHFRVRFADGVEVGHAGLLDGEDDYSGPA</sequence>
<feature type="compositionally biased region" description="Basic and acidic residues" evidence="1">
    <location>
        <begin position="139"/>
        <end position="148"/>
    </location>
</feature>
<feature type="compositionally biased region" description="Polar residues" evidence="1">
    <location>
        <begin position="394"/>
        <end position="411"/>
    </location>
</feature>
<dbReference type="EMBL" id="JH688074">
    <property type="protein sequence ID" value="EJD33822.1"/>
    <property type="molecule type" value="Genomic_DNA"/>
</dbReference>
<feature type="compositionally biased region" description="Basic and acidic residues" evidence="1">
    <location>
        <begin position="459"/>
        <end position="478"/>
    </location>
</feature>
<dbReference type="InParanoid" id="J0WPL8"/>
<evidence type="ECO:0000256" key="1">
    <source>
        <dbReference type="SAM" id="MobiDB-lite"/>
    </source>
</evidence>
<feature type="compositionally biased region" description="Acidic residues" evidence="1">
    <location>
        <begin position="607"/>
        <end position="616"/>
    </location>
</feature>
<feature type="region of interest" description="Disordered" evidence="1">
    <location>
        <begin position="250"/>
        <end position="367"/>
    </location>
</feature>
<feature type="domain" description="Retrotransposon gag" evidence="2">
    <location>
        <begin position="693"/>
        <end position="778"/>
    </location>
</feature>
<feature type="compositionally biased region" description="Basic and acidic residues" evidence="1">
    <location>
        <begin position="412"/>
        <end position="443"/>
    </location>
</feature>
<accession>J0WPL8</accession>
<gene>
    <name evidence="3" type="ORF">AURDEDRAFT_177111</name>
</gene>
<dbReference type="OrthoDB" id="3267748at2759"/>
<feature type="region of interest" description="Disordered" evidence="1">
    <location>
        <begin position="817"/>
        <end position="879"/>
    </location>
</feature>
<feature type="compositionally biased region" description="Acidic residues" evidence="1">
    <location>
        <begin position="624"/>
        <end position="639"/>
    </location>
</feature>
<feature type="compositionally biased region" description="Gly residues" evidence="1">
    <location>
        <begin position="588"/>
        <end position="606"/>
    </location>
</feature>
<feature type="region of interest" description="Disordered" evidence="1">
    <location>
        <begin position="120"/>
        <end position="194"/>
    </location>
</feature>
<proteinExistence type="predicted"/>
<name>J0WPL8_AURST</name>
<protein>
    <recommendedName>
        <fullName evidence="2">Retrotransposon gag domain-containing protein</fullName>
    </recommendedName>
</protein>
<feature type="region of interest" description="Disordered" evidence="1">
    <location>
        <begin position="379"/>
        <end position="562"/>
    </location>
</feature>
<dbReference type="Proteomes" id="UP000006514">
    <property type="component" value="Unassembled WGS sequence"/>
</dbReference>
<evidence type="ECO:0000313" key="3">
    <source>
        <dbReference type="EMBL" id="EJD33822.1"/>
    </source>
</evidence>